<dbReference type="Pfam" id="PF20173">
    <property type="entry name" value="ZnF_RZ-type"/>
    <property type="match status" value="1"/>
</dbReference>
<evidence type="ECO:0000313" key="8">
    <source>
        <dbReference type="EMBL" id="KAJ5199063.1"/>
    </source>
</evidence>
<evidence type="ECO:0000256" key="4">
    <source>
        <dbReference type="ARBA" id="ARBA00022771"/>
    </source>
</evidence>
<evidence type="ECO:0000256" key="5">
    <source>
        <dbReference type="ARBA" id="ARBA00022833"/>
    </source>
</evidence>
<gene>
    <name evidence="8" type="ORF">N7472_004267</name>
</gene>
<proteinExistence type="predicted"/>
<dbReference type="Proteomes" id="UP001150879">
    <property type="component" value="Unassembled WGS sequence"/>
</dbReference>
<dbReference type="GO" id="GO:0005737">
    <property type="term" value="C:cytoplasm"/>
    <property type="evidence" value="ECO:0007669"/>
    <property type="project" value="UniProtKB-SubCell"/>
</dbReference>
<reference evidence="8" key="2">
    <citation type="journal article" date="2023" name="IMA Fungus">
        <title>Comparative genomic study of the Penicillium genus elucidates a diverse pangenome and 15 lateral gene transfer events.</title>
        <authorList>
            <person name="Petersen C."/>
            <person name="Sorensen T."/>
            <person name="Nielsen M.R."/>
            <person name="Sondergaard T.E."/>
            <person name="Sorensen J.L."/>
            <person name="Fitzpatrick D.A."/>
            <person name="Frisvad J.C."/>
            <person name="Nielsen K.L."/>
        </authorList>
    </citation>
    <scope>NUCLEOTIDE SEQUENCE</scope>
    <source>
        <strain evidence="8">IBT 16849</strain>
    </source>
</reference>
<feature type="non-terminal residue" evidence="8">
    <location>
        <position position="1"/>
    </location>
</feature>
<keyword evidence="4" id="KW-0863">Zinc-finger</keyword>
<accession>A0A9W9JLC5</accession>
<feature type="domain" description="RZ-type" evidence="7">
    <location>
        <begin position="210"/>
        <end position="240"/>
    </location>
</feature>
<evidence type="ECO:0000313" key="9">
    <source>
        <dbReference type="Proteomes" id="UP001150879"/>
    </source>
</evidence>
<dbReference type="EMBL" id="JAPQKP010000003">
    <property type="protein sequence ID" value="KAJ5199063.1"/>
    <property type="molecule type" value="Genomic_DNA"/>
</dbReference>
<comment type="caution">
    <text evidence="8">The sequence shown here is derived from an EMBL/GenBank/DDBJ whole genome shotgun (WGS) entry which is preliminary data.</text>
</comment>
<evidence type="ECO:0000256" key="2">
    <source>
        <dbReference type="ARBA" id="ARBA00022490"/>
    </source>
</evidence>
<organism evidence="8 9">
    <name type="scientific">Penicillium cf. griseofulvum</name>
    <dbReference type="NCBI Taxonomy" id="2972120"/>
    <lineage>
        <taxon>Eukaryota</taxon>
        <taxon>Fungi</taxon>
        <taxon>Dikarya</taxon>
        <taxon>Ascomycota</taxon>
        <taxon>Pezizomycotina</taxon>
        <taxon>Eurotiomycetes</taxon>
        <taxon>Eurotiomycetidae</taxon>
        <taxon>Eurotiales</taxon>
        <taxon>Aspergillaceae</taxon>
        <taxon>Penicillium</taxon>
    </lineage>
</organism>
<reference evidence="8" key="1">
    <citation type="submission" date="2022-11" db="EMBL/GenBank/DDBJ databases">
        <authorList>
            <person name="Petersen C."/>
        </authorList>
    </citation>
    <scope>NUCLEOTIDE SEQUENCE</scope>
    <source>
        <strain evidence="8">IBT 16849</strain>
    </source>
</reference>
<dbReference type="AlphaFoldDB" id="A0A9W9JLC5"/>
<sequence>SYLTKEQINIRYRPFVDLAKQAAALSKMIDEEPQPAKRLKDAIALRQTSPDGEGTSISRQLERLRITLGARLISIKAREFVLHEKFKHLNPNSSVEQIPLIVQLNQPTIPFLQDCRESIIKAKEGSLFRIVITAALACAKISELFGLYHRTHLTSGTHTLGKKGRKSTGLGLHDDRRNMAREFLADALHLCDQLCKLSRDTQLTISVIEFSIGECGMSMEPVKCLECGASIGQNHLAVEGIS</sequence>
<dbReference type="GO" id="GO:0008270">
    <property type="term" value="F:zinc ion binding"/>
    <property type="evidence" value="ECO:0007669"/>
    <property type="project" value="UniProtKB-KW"/>
</dbReference>
<evidence type="ECO:0000259" key="7">
    <source>
        <dbReference type="Pfam" id="PF20173"/>
    </source>
</evidence>
<protein>
    <submittedName>
        <fullName evidence="8">Zinc finger CCCH-type</fullName>
    </submittedName>
</protein>
<dbReference type="GO" id="GO:0002376">
    <property type="term" value="P:immune system process"/>
    <property type="evidence" value="ECO:0007669"/>
    <property type="project" value="UniProtKB-KW"/>
</dbReference>
<evidence type="ECO:0000256" key="6">
    <source>
        <dbReference type="ARBA" id="ARBA00022859"/>
    </source>
</evidence>
<evidence type="ECO:0000256" key="3">
    <source>
        <dbReference type="ARBA" id="ARBA00022723"/>
    </source>
</evidence>
<keyword evidence="5" id="KW-0862">Zinc</keyword>
<dbReference type="OrthoDB" id="2423195at2759"/>
<evidence type="ECO:0000256" key="1">
    <source>
        <dbReference type="ARBA" id="ARBA00004496"/>
    </source>
</evidence>
<keyword evidence="9" id="KW-1185">Reference proteome</keyword>
<comment type="subcellular location">
    <subcellularLocation>
        <location evidence="1">Cytoplasm</location>
    </subcellularLocation>
</comment>
<keyword evidence="2" id="KW-0963">Cytoplasm</keyword>
<dbReference type="InterPro" id="IPR046439">
    <property type="entry name" value="ZF_RZ_dom"/>
</dbReference>
<name>A0A9W9JLC5_9EURO</name>
<keyword evidence="3" id="KW-0479">Metal-binding</keyword>
<keyword evidence="6" id="KW-0391">Immunity</keyword>